<keyword evidence="3" id="KW-0479">Metal-binding</keyword>
<evidence type="ECO:0000256" key="3">
    <source>
        <dbReference type="ARBA" id="ARBA00022723"/>
    </source>
</evidence>
<organism evidence="8 9">
    <name type="scientific">Staurois parvus</name>
    <dbReference type="NCBI Taxonomy" id="386267"/>
    <lineage>
        <taxon>Eukaryota</taxon>
        <taxon>Metazoa</taxon>
        <taxon>Chordata</taxon>
        <taxon>Craniata</taxon>
        <taxon>Vertebrata</taxon>
        <taxon>Euteleostomi</taxon>
        <taxon>Amphibia</taxon>
        <taxon>Batrachia</taxon>
        <taxon>Anura</taxon>
        <taxon>Neobatrachia</taxon>
        <taxon>Ranoidea</taxon>
        <taxon>Ranidae</taxon>
        <taxon>Staurois</taxon>
    </lineage>
</organism>
<evidence type="ECO:0000313" key="8">
    <source>
        <dbReference type="EMBL" id="CAI9584606.1"/>
    </source>
</evidence>
<proteinExistence type="inferred from homology"/>
<dbReference type="EMBL" id="CATNWA010015562">
    <property type="protein sequence ID" value="CAI9584606.1"/>
    <property type="molecule type" value="Genomic_DNA"/>
</dbReference>
<dbReference type="PRINTS" id="PR00092">
    <property type="entry name" value="TYROSINASE"/>
</dbReference>
<comment type="subcellular location">
    <subcellularLocation>
        <location evidence="1">Melanosome membrane</location>
        <topology evidence="1">Single-pass type I membrane protein</topology>
    </subcellularLocation>
</comment>
<dbReference type="Gene3D" id="1.10.1280.10">
    <property type="entry name" value="Di-copper center containing domain from catechol oxidase"/>
    <property type="match status" value="1"/>
</dbReference>
<feature type="signal peptide" evidence="5">
    <location>
        <begin position="1"/>
        <end position="17"/>
    </location>
</feature>
<evidence type="ECO:0000256" key="5">
    <source>
        <dbReference type="SAM" id="SignalP"/>
    </source>
</evidence>
<evidence type="ECO:0000259" key="7">
    <source>
        <dbReference type="PROSITE" id="PS00498"/>
    </source>
</evidence>
<name>A0ABN9EIA3_9NEOB</name>
<dbReference type="InterPro" id="IPR050316">
    <property type="entry name" value="Tyrosinase/Hemocyanin"/>
</dbReference>
<feature type="domain" description="Tyrosinase copper-binding" evidence="7">
    <location>
        <begin position="371"/>
        <end position="382"/>
    </location>
</feature>
<comment type="similarity">
    <text evidence="2">Belongs to the tyrosinase family.</text>
</comment>
<keyword evidence="9" id="KW-1185">Reference proteome</keyword>
<dbReference type="PANTHER" id="PTHR11474">
    <property type="entry name" value="TYROSINASE FAMILY MEMBER"/>
    <property type="match status" value="1"/>
</dbReference>
<dbReference type="InterPro" id="IPR008922">
    <property type="entry name" value="Di-copper_centre_dom_sf"/>
</dbReference>
<feature type="chain" id="PRO_5045360299" description="Tyrosinase copper-binding domain-containing protein" evidence="5">
    <location>
        <begin position="18"/>
        <end position="383"/>
    </location>
</feature>
<dbReference type="PROSITE" id="PS00497">
    <property type="entry name" value="TYROSINASE_1"/>
    <property type="match status" value="1"/>
</dbReference>
<accession>A0ABN9EIA3</accession>
<dbReference type="SUPFAM" id="SSF48056">
    <property type="entry name" value="Di-copper centre-containing domain"/>
    <property type="match status" value="1"/>
</dbReference>
<feature type="domain" description="Tyrosinase copper-binding" evidence="6">
    <location>
        <begin position="196"/>
        <end position="213"/>
    </location>
</feature>
<dbReference type="InterPro" id="IPR002227">
    <property type="entry name" value="Tyrosinase_Cu-bd"/>
</dbReference>
<keyword evidence="5" id="KW-0732">Signal</keyword>
<dbReference type="Pfam" id="PF00264">
    <property type="entry name" value="Tyrosinase"/>
    <property type="match status" value="1"/>
</dbReference>
<dbReference type="Proteomes" id="UP001162483">
    <property type="component" value="Unassembled WGS sequence"/>
</dbReference>
<evidence type="ECO:0000259" key="6">
    <source>
        <dbReference type="PROSITE" id="PS00497"/>
    </source>
</evidence>
<sequence>MIALGVFLVLCFNLVQGQFPRACTTDTAIQTKICCPLWKDGSPCGSNSGRGRCRNRITITPFAAGTVPQYDDDRLDWPHFYYNSTCECFKDYRGYDCGDCKYGYFGEQCDRKNTVVRKEIRELSFLERKKFFSYLALAKTTISQNFVILYTGDRHHKDTYRFIDAFIYDVFSWIHYYSIKPLLLDGDFLLTRNYAHQGPAFPGWHRLGLLFLERQIQLLTGDENFSLPYWDWRGEKKCSICNDDFFGDNDVQGFISSYSHFATWKSICSGYNYIDVYCLSAVDYNQMERLHRKPGVENGTFLPTFQDVEDTLKWEAFDTIPYYRTSKKSFRNALEGFLNPADGTTLRRSMHNQVHIFMGGTMSEVPISSNDPIFVLHHAFIDK</sequence>
<dbReference type="PROSITE" id="PS00498">
    <property type="entry name" value="TYROSINASE_2"/>
    <property type="match status" value="1"/>
</dbReference>
<evidence type="ECO:0000256" key="2">
    <source>
        <dbReference type="ARBA" id="ARBA00009928"/>
    </source>
</evidence>
<reference evidence="8" key="1">
    <citation type="submission" date="2023-05" db="EMBL/GenBank/DDBJ databases">
        <authorList>
            <person name="Stuckert A."/>
        </authorList>
    </citation>
    <scope>NUCLEOTIDE SEQUENCE</scope>
</reference>
<dbReference type="PANTHER" id="PTHR11474:SF132">
    <property type="entry name" value="TYROSINASE-LIKE"/>
    <property type="match status" value="1"/>
</dbReference>
<comment type="caution">
    <text evidence="8">The sequence shown here is derived from an EMBL/GenBank/DDBJ whole genome shotgun (WGS) entry which is preliminary data.</text>
</comment>
<evidence type="ECO:0000256" key="1">
    <source>
        <dbReference type="ARBA" id="ARBA00004573"/>
    </source>
</evidence>
<evidence type="ECO:0000313" key="9">
    <source>
        <dbReference type="Proteomes" id="UP001162483"/>
    </source>
</evidence>
<protein>
    <recommendedName>
        <fullName evidence="6 7">Tyrosinase copper-binding domain-containing protein</fullName>
    </recommendedName>
</protein>
<keyword evidence="4" id="KW-0470">Melanin biosynthesis</keyword>
<gene>
    <name evidence="8" type="ORF">SPARVUS_LOCUS10054032</name>
</gene>
<evidence type="ECO:0000256" key="4">
    <source>
        <dbReference type="ARBA" id="ARBA00023101"/>
    </source>
</evidence>